<evidence type="ECO:0000313" key="5">
    <source>
        <dbReference type="Proteomes" id="UP001156856"/>
    </source>
</evidence>
<name>A0A512JCT4_9HYPH</name>
<evidence type="ECO:0000313" key="3">
    <source>
        <dbReference type="EMBL" id="GLS66004.1"/>
    </source>
</evidence>
<organism evidence="2 4">
    <name type="scientific">Methylobacterium oxalidis</name>
    <dbReference type="NCBI Taxonomy" id="944322"/>
    <lineage>
        <taxon>Bacteria</taxon>
        <taxon>Pseudomonadati</taxon>
        <taxon>Pseudomonadota</taxon>
        <taxon>Alphaproteobacteria</taxon>
        <taxon>Hyphomicrobiales</taxon>
        <taxon>Methylobacteriaceae</taxon>
        <taxon>Methylobacterium</taxon>
    </lineage>
</organism>
<reference evidence="2 4" key="3">
    <citation type="submission" date="2019-07" db="EMBL/GenBank/DDBJ databases">
        <title>Whole genome shotgun sequence of Methylobacterium oxalidis NBRC 107715.</title>
        <authorList>
            <person name="Hosoyama A."/>
            <person name="Uohara A."/>
            <person name="Ohji S."/>
            <person name="Ichikawa N."/>
        </authorList>
    </citation>
    <scope>NUCLEOTIDE SEQUENCE [LARGE SCALE GENOMIC DNA]</scope>
    <source>
        <strain evidence="2 4">NBRC 107715</strain>
    </source>
</reference>
<feature type="region of interest" description="Disordered" evidence="1">
    <location>
        <begin position="1"/>
        <end position="54"/>
    </location>
</feature>
<evidence type="ECO:0000313" key="4">
    <source>
        <dbReference type="Proteomes" id="UP000321960"/>
    </source>
</evidence>
<dbReference type="EMBL" id="BSPK01000087">
    <property type="protein sequence ID" value="GLS66004.1"/>
    <property type="molecule type" value="Genomic_DNA"/>
</dbReference>
<comment type="caution">
    <text evidence="2">The sequence shown here is derived from an EMBL/GenBank/DDBJ whole genome shotgun (WGS) entry which is preliminary data.</text>
</comment>
<evidence type="ECO:0000313" key="2">
    <source>
        <dbReference type="EMBL" id="GEP07772.1"/>
    </source>
</evidence>
<dbReference type="AlphaFoldDB" id="A0A512JCT4"/>
<dbReference type="Proteomes" id="UP001156856">
    <property type="component" value="Unassembled WGS sequence"/>
</dbReference>
<reference evidence="3" key="4">
    <citation type="submission" date="2023-01" db="EMBL/GenBank/DDBJ databases">
        <title>Draft genome sequence of Methylobacterium oxalidis strain NBRC 107715.</title>
        <authorList>
            <person name="Sun Q."/>
            <person name="Mori K."/>
        </authorList>
    </citation>
    <scope>NUCLEOTIDE SEQUENCE</scope>
    <source>
        <strain evidence="3">NBRC 107715</strain>
    </source>
</reference>
<protein>
    <submittedName>
        <fullName evidence="2">Uncharacterized protein</fullName>
    </submittedName>
</protein>
<evidence type="ECO:0000256" key="1">
    <source>
        <dbReference type="SAM" id="MobiDB-lite"/>
    </source>
</evidence>
<accession>A0A512JCT4</accession>
<dbReference type="EMBL" id="BJZU01000182">
    <property type="protein sequence ID" value="GEP07772.1"/>
    <property type="molecule type" value="Genomic_DNA"/>
</dbReference>
<reference evidence="3" key="1">
    <citation type="journal article" date="2014" name="Int. J. Syst. Evol. Microbiol.">
        <title>Complete genome of a new Firmicutes species belonging to the dominant human colonic microbiota ('Ruminococcus bicirculans') reveals two chromosomes and a selective capacity to utilize plant glucans.</title>
        <authorList>
            <consortium name="NISC Comparative Sequencing Program"/>
            <person name="Wegmann U."/>
            <person name="Louis P."/>
            <person name="Goesmann A."/>
            <person name="Henrissat B."/>
            <person name="Duncan S.H."/>
            <person name="Flint H.J."/>
        </authorList>
    </citation>
    <scope>NUCLEOTIDE SEQUENCE</scope>
    <source>
        <strain evidence="3">NBRC 107715</strain>
    </source>
</reference>
<proteinExistence type="predicted"/>
<dbReference type="Proteomes" id="UP000321960">
    <property type="component" value="Unassembled WGS sequence"/>
</dbReference>
<reference evidence="5" key="2">
    <citation type="journal article" date="2019" name="Int. J. Syst. Evol. Microbiol.">
        <title>The Global Catalogue of Microorganisms (GCM) 10K type strain sequencing project: providing services to taxonomists for standard genome sequencing and annotation.</title>
        <authorList>
            <consortium name="The Broad Institute Genomics Platform"/>
            <consortium name="The Broad Institute Genome Sequencing Center for Infectious Disease"/>
            <person name="Wu L."/>
            <person name="Ma J."/>
        </authorList>
    </citation>
    <scope>NUCLEOTIDE SEQUENCE [LARGE SCALE GENOMIC DNA]</scope>
    <source>
        <strain evidence="5">NBRC 107715</strain>
    </source>
</reference>
<gene>
    <name evidence="3" type="ORF">GCM10007888_43860</name>
    <name evidence="2" type="ORF">MOX02_58100</name>
</gene>
<keyword evidence="5" id="KW-1185">Reference proteome</keyword>
<sequence length="54" mass="5647">MRTAETGGMGMDQAVHEINAPLLQPFPPPTPAKTKARRGWHGGNKGEPGLAVGL</sequence>